<keyword evidence="7" id="KW-0694">RNA-binding</keyword>
<evidence type="ECO:0000256" key="4">
    <source>
        <dbReference type="ARBA" id="ARBA00022603"/>
    </source>
</evidence>
<dbReference type="Gene3D" id="3.30.750.80">
    <property type="entry name" value="RNA methyltransferase domain (HRMD) like"/>
    <property type="match status" value="1"/>
</dbReference>
<sequence>MNSVILGKNEDRRIKKGHLWIFSNEIKSVEGSPENGELVRILDAKRNYLGTGFYNKNSLISVRFISKQKEVDLTQLFKSRILNAFAYRKKVYPNRESFRLIFSESDLIPGLIIDKYNNSYALQVYSAGIEKNINVIVDILKKELGAKNIFTKNEEYFRRLEGLPVEDYVYAGEMEKEIIDDGSIKYEIDFSDSHKTGFYFDQCDNRQYAGRFCNGFEALDCFCNSGGFGLHAAYNKCKSITFVDSSAREIERAEHNFKLNSFAAESSFIVDDVFDFLNKKIEEGKKYDVVIIDPPAFAKNKKNLPAAIKGYEKLNGLAMNVLKDGGVLFTSSCSYHLRDYEFINVINNAANKNGRYARIIYFNHASLDHPRLTSMEETVYLKFAGVILA</sequence>
<dbReference type="EMBL" id="CP003557">
    <property type="protein sequence ID" value="AFN74944.1"/>
    <property type="molecule type" value="Genomic_DNA"/>
</dbReference>
<keyword evidence="5" id="KW-0808">Transferase</keyword>
<comment type="subcellular location">
    <subcellularLocation>
        <location evidence="1">Cytoplasm</location>
    </subcellularLocation>
</comment>
<proteinExistence type="inferred from homology"/>
<dbReference type="GO" id="GO:0003723">
    <property type="term" value="F:RNA binding"/>
    <property type="evidence" value="ECO:0007669"/>
    <property type="project" value="UniProtKB-KW"/>
</dbReference>
<evidence type="ECO:0000313" key="11">
    <source>
        <dbReference type="Proteomes" id="UP000009011"/>
    </source>
</evidence>
<dbReference type="eggNOG" id="COG1092">
    <property type="taxonomic scope" value="Bacteria"/>
</dbReference>
<dbReference type="PROSITE" id="PS50890">
    <property type="entry name" value="PUA"/>
    <property type="match status" value="1"/>
</dbReference>
<gene>
    <name evidence="10" type="ordered locus">MROS_1710</name>
</gene>
<dbReference type="GO" id="GO:0008168">
    <property type="term" value="F:methyltransferase activity"/>
    <property type="evidence" value="ECO:0007669"/>
    <property type="project" value="UniProtKB-KW"/>
</dbReference>
<keyword evidence="6" id="KW-0949">S-adenosyl-L-methionine</keyword>
<reference evidence="10 11" key="1">
    <citation type="journal article" date="2013" name="PLoS ONE">
        <title>Genomic analysis of Melioribacter roseus, facultatively anaerobic organotrophic bacterium representing a novel deep lineage within Bacteriodetes/Chlorobi group.</title>
        <authorList>
            <person name="Kadnikov V.V."/>
            <person name="Mardanov A.V."/>
            <person name="Podosokorskaya O.A."/>
            <person name="Gavrilov S.N."/>
            <person name="Kublanov I.V."/>
            <person name="Beletsky A.V."/>
            <person name="Bonch-Osmolovskaya E.A."/>
            <person name="Ravin N.V."/>
        </authorList>
    </citation>
    <scope>NUCLEOTIDE SEQUENCE [LARGE SCALE GENOMIC DNA]</scope>
    <source>
        <strain evidence="11">JCM 17771 / P3M-2</strain>
    </source>
</reference>
<evidence type="ECO:0000256" key="8">
    <source>
        <dbReference type="ARBA" id="ARBA00038091"/>
    </source>
</evidence>
<keyword evidence="2" id="KW-0963">Cytoplasm</keyword>
<dbReference type="SUPFAM" id="SSF53335">
    <property type="entry name" value="S-adenosyl-L-methionine-dependent methyltransferases"/>
    <property type="match status" value="1"/>
</dbReference>
<dbReference type="CDD" id="cd21153">
    <property type="entry name" value="PUA_RlmI"/>
    <property type="match status" value="1"/>
</dbReference>
<dbReference type="InterPro" id="IPR036974">
    <property type="entry name" value="PUA_sf"/>
</dbReference>
<dbReference type="SUPFAM" id="SSF88697">
    <property type="entry name" value="PUA domain-like"/>
    <property type="match status" value="1"/>
</dbReference>
<evidence type="ECO:0000256" key="2">
    <source>
        <dbReference type="ARBA" id="ARBA00022490"/>
    </source>
</evidence>
<evidence type="ECO:0000256" key="5">
    <source>
        <dbReference type="ARBA" id="ARBA00022679"/>
    </source>
</evidence>
<dbReference type="PANTHER" id="PTHR42873">
    <property type="entry name" value="RIBOSOMAL RNA LARGE SUBUNIT METHYLTRANSFERASE"/>
    <property type="match status" value="1"/>
</dbReference>
<dbReference type="CDD" id="cd11572">
    <property type="entry name" value="RlmI_M_like"/>
    <property type="match status" value="1"/>
</dbReference>
<evidence type="ECO:0000313" key="10">
    <source>
        <dbReference type="EMBL" id="AFN74944.1"/>
    </source>
</evidence>
<dbReference type="PANTHER" id="PTHR42873:SF1">
    <property type="entry name" value="S-ADENOSYLMETHIONINE-DEPENDENT METHYLTRANSFERASE DOMAIN-CONTAINING PROTEIN"/>
    <property type="match status" value="1"/>
</dbReference>
<dbReference type="Proteomes" id="UP000009011">
    <property type="component" value="Chromosome"/>
</dbReference>
<evidence type="ECO:0000256" key="3">
    <source>
        <dbReference type="ARBA" id="ARBA00022552"/>
    </source>
</evidence>
<dbReference type="Gene3D" id="3.40.50.150">
    <property type="entry name" value="Vaccinia Virus protein VP39"/>
    <property type="match status" value="1"/>
</dbReference>
<dbReference type="PATRIC" id="fig|1191523.3.peg.1812"/>
<keyword evidence="3" id="KW-0698">rRNA processing</keyword>
<dbReference type="Pfam" id="PF17785">
    <property type="entry name" value="PUA_3"/>
    <property type="match status" value="1"/>
</dbReference>
<comment type="similarity">
    <text evidence="8">Belongs to the methyltransferase superfamily. RlmI family.</text>
</comment>
<evidence type="ECO:0000256" key="1">
    <source>
        <dbReference type="ARBA" id="ARBA00004496"/>
    </source>
</evidence>
<dbReference type="GO" id="GO:0005737">
    <property type="term" value="C:cytoplasm"/>
    <property type="evidence" value="ECO:0007669"/>
    <property type="project" value="UniProtKB-SubCell"/>
</dbReference>
<dbReference type="KEGG" id="mro:MROS_1710"/>
<dbReference type="AlphaFoldDB" id="I6ZSE8"/>
<dbReference type="SMART" id="SM00359">
    <property type="entry name" value="PUA"/>
    <property type="match status" value="1"/>
</dbReference>
<name>I6ZSE8_MELRP</name>
<evidence type="ECO:0000259" key="9">
    <source>
        <dbReference type="SMART" id="SM00359"/>
    </source>
</evidence>
<keyword evidence="4" id="KW-0489">Methyltransferase</keyword>
<dbReference type="Pfam" id="PF03602">
    <property type="entry name" value="Cons_hypoth95"/>
    <property type="match status" value="1"/>
</dbReference>
<evidence type="ECO:0000256" key="7">
    <source>
        <dbReference type="ARBA" id="ARBA00022884"/>
    </source>
</evidence>
<dbReference type="InterPro" id="IPR002478">
    <property type="entry name" value="PUA"/>
</dbReference>
<dbReference type="RefSeq" id="WP_014856378.1">
    <property type="nucleotide sequence ID" value="NC_018178.1"/>
</dbReference>
<evidence type="ECO:0000256" key="6">
    <source>
        <dbReference type="ARBA" id="ARBA00022691"/>
    </source>
</evidence>
<organism evidence="10 11">
    <name type="scientific">Melioribacter roseus (strain DSM 23840 / JCM 17771 / VKM B-2668 / P3M-2)</name>
    <dbReference type="NCBI Taxonomy" id="1191523"/>
    <lineage>
        <taxon>Bacteria</taxon>
        <taxon>Pseudomonadati</taxon>
        <taxon>Ignavibacteriota</taxon>
        <taxon>Ignavibacteria</taxon>
        <taxon>Ignavibacteriales</taxon>
        <taxon>Melioribacteraceae</taxon>
        <taxon>Melioribacter</taxon>
    </lineage>
</organism>
<feature type="domain" description="PUA" evidence="9">
    <location>
        <begin position="2"/>
        <end position="86"/>
    </location>
</feature>
<dbReference type="GO" id="GO:0006364">
    <property type="term" value="P:rRNA processing"/>
    <property type="evidence" value="ECO:0007669"/>
    <property type="project" value="UniProtKB-KW"/>
</dbReference>
<dbReference type="OrthoDB" id="9805492at2"/>
<dbReference type="HOGENOM" id="CLU_014042_0_0_10"/>
<dbReference type="InterPro" id="IPR015947">
    <property type="entry name" value="PUA-like_sf"/>
</dbReference>
<dbReference type="CDD" id="cd02440">
    <property type="entry name" value="AdoMet_MTases"/>
    <property type="match status" value="1"/>
</dbReference>
<dbReference type="GO" id="GO:0032259">
    <property type="term" value="P:methylation"/>
    <property type="evidence" value="ECO:0007669"/>
    <property type="project" value="UniProtKB-KW"/>
</dbReference>
<protein>
    <submittedName>
        <fullName evidence="10">Fmu (Sun) domain-containing protein</fullName>
    </submittedName>
</protein>
<dbReference type="InterPro" id="IPR041532">
    <property type="entry name" value="RlmI-like_PUA"/>
</dbReference>
<accession>I6ZSE8</accession>
<dbReference type="InterPro" id="IPR029063">
    <property type="entry name" value="SAM-dependent_MTases_sf"/>
</dbReference>
<keyword evidence="11" id="KW-1185">Reference proteome</keyword>
<dbReference type="Gene3D" id="2.30.130.10">
    <property type="entry name" value="PUA domain"/>
    <property type="match status" value="1"/>
</dbReference>